<dbReference type="AlphaFoldDB" id="A0AAW0U521"/>
<gene>
    <name evidence="2" type="ORF">O3P69_006668</name>
</gene>
<name>A0AAW0U521_SCYPA</name>
<sequence length="67" mass="7105">MVARWWCLWCSAVLSGCCEVAVVVVITGGDIQGSQTDAKCHGTGNRIAQNALPYPILRDDEGDLAIG</sequence>
<evidence type="ECO:0008006" key="4">
    <source>
        <dbReference type="Google" id="ProtNLM"/>
    </source>
</evidence>
<protein>
    <recommendedName>
        <fullName evidence="4">Secreted protein</fullName>
    </recommendedName>
</protein>
<evidence type="ECO:0000313" key="3">
    <source>
        <dbReference type="Proteomes" id="UP001487740"/>
    </source>
</evidence>
<feature type="signal peptide" evidence="1">
    <location>
        <begin position="1"/>
        <end position="18"/>
    </location>
</feature>
<accession>A0AAW0U521</accession>
<dbReference type="EMBL" id="JARAKH010000020">
    <property type="protein sequence ID" value="KAK8393497.1"/>
    <property type="molecule type" value="Genomic_DNA"/>
</dbReference>
<evidence type="ECO:0000256" key="1">
    <source>
        <dbReference type="SAM" id="SignalP"/>
    </source>
</evidence>
<dbReference type="Proteomes" id="UP001487740">
    <property type="component" value="Unassembled WGS sequence"/>
</dbReference>
<reference evidence="2 3" key="1">
    <citation type="submission" date="2023-03" db="EMBL/GenBank/DDBJ databases">
        <title>High-quality genome of Scylla paramamosain provides insights in environmental adaptation.</title>
        <authorList>
            <person name="Zhang L."/>
        </authorList>
    </citation>
    <scope>NUCLEOTIDE SEQUENCE [LARGE SCALE GENOMIC DNA]</scope>
    <source>
        <strain evidence="2">LZ_2023a</strain>
        <tissue evidence="2">Muscle</tissue>
    </source>
</reference>
<feature type="chain" id="PRO_5043699072" description="Secreted protein" evidence="1">
    <location>
        <begin position="19"/>
        <end position="67"/>
    </location>
</feature>
<proteinExistence type="predicted"/>
<organism evidence="2 3">
    <name type="scientific">Scylla paramamosain</name>
    <name type="common">Mud crab</name>
    <dbReference type="NCBI Taxonomy" id="85552"/>
    <lineage>
        <taxon>Eukaryota</taxon>
        <taxon>Metazoa</taxon>
        <taxon>Ecdysozoa</taxon>
        <taxon>Arthropoda</taxon>
        <taxon>Crustacea</taxon>
        <taxon>Multicrustacea</taxon>
        <taxon>Malacostraca</taxon>
        <taxon>Eumalacostraca</taxon>
        <taxon>Eucarida</taxon>
        <taxon>Decapoda</taxon>
        <taxon>Pleocyemata</taxon>
        <taxon>Brachyura</taxon>
        <taxon>Eubrachyura</taxon>
        <taxon>Portunoidea</taxon>
        <taxon>Portunidae</taxon>
        <taxon>Portuninae</taxon>
        <taxon>Scylla</taxon>
    </lineage>
</organism>
<keyword evidence="1" id="KW-0732">Signal</keyword>
<comment type="caution">
    <text evidence="2">The sequence shown here is derived from an EMBL/GenBank/DDBJ whole genome shotgun (WGS) entry which is preliminary data.</text>
</comment>
<evidence type="ECO:0000313" key="2">
    <source>
        <dbReference type="EMBL" id="KAK8393497.1"/>
    </source>
</evidence>
<dbReference type="PROSITE" id="PS51257">
    <property type="entry name" value="PROKAR_LIPOPROTEIN"/>
    <property type="match status" value="1"/>
</dbReference>
<keyword evidence="3" id="KW-1185">Reference proteome</keyword>